<dbReference type="Proteomes" id="UP000234331">
    <property type="component" value="Unassembled WGS sequence"/>
</dbReference>
<keyword evidence="5 7" id="KW-0472">Membrane</keyword>
<dbReference type="AlphaFoldDB" id="A0A2I2KJU2"/>
<name>A0A2I2KJU2_9ACTN</name>
<feature type="transmembrane region" description="Helical" evidence="7">
    <location>
        <begin position="302"/>
        <end position="325"/>
    </location>
</feature>
<evidence type="ECO:0000313" key="8">
    <source>
        <dbReference type="EMBL" id="SNQ45933.1"/>
    </source>
</evidence>
<comment type="subcellular location">
    <subcellularLocation>
        <location evidence="1">Cell membrane</location>
        <topology evidence="1">Multi-pass membrane protein</topology>
    </subcellularLocation>
</comment>
<feature type="region of interest" description="Disordered" evidence="6">
    <location>
        <begin position="1"/>
        <end position="24"/>
    </location>
</feature>
<sequence>MTLFADDAATEPPSTAPSVPLARPAPSRTLAQSRAFGSSLTFLAFLAIFAGYSVWLGDRFLDPGARLLNLHQNVPVLLIALAAMITLVAGKFDLSVSSTASLTAYLAIGLRTEQGLPFWAVLVACLAVGVAVGLVNGFLVEYLSINAFIATLGSGGVILGISSVYSGGGPLIPSGPRAVPGWFDALGSFASRPPAAVVWAIAAVACAALVRLLGAVVPSRWDRTRSLAARTVAVAAAAALVVVGLDVPSWSGGVSWLTFLLLVVATAMWVLLELTAFGRGLKASGANPEAARLAGIHTRRHVLGAFVLGGVLAALAGVILAATQGSVAPDLAGAFLLPAFAAAFLSTVVFSAGAFTVWGTVIGGVFVVWVGQGLIVGGLPNTWTDIVNGAVLLIAVSLSTVVRIARR</sequence>
<evidence type="ECO:0000256" key="2">
    <source>
        <dbReference type="ARBA" id="ARBA00022475"/>
    </source>
</evidence>
<keyword evidence="4 7" id="KW-1133">Transmembrane helix</keyword>
<proteinExistence type="predicted"/>
<gene>
    <name evidence="8" type="ORF">FRACA_1190014</name>
</gene>
<feature type="transmembrane region" description="Helical" evidence="7">
    <location>
        <begin position="147"/>
        <end position="165"/>
    </location>
</feature>
<dbReference type="OrthoDB" id="9808136at2"/>
<evidence type="ECO:0000256" key="6">
    <source>
        <dbReference type="SAM" id="MobiDB-lite"/>
    </source>
</evidence>
<feature type="transmembrane region" description="Helical" evidence="7">
    <location>
        <begin position="116"/>
        <end position="140"/>
    </location>
</feature>
<evidence type="ECO:0000256" key="1">
    <source>
        <dbReference type="ARBA" id="ARBA00004651"/>
    </source>
</evidence>
<evidence type="ECO:0000313" key="9">
    <source>
        <dbReference type="Proteomes" id="UP000234331"/>
    </source>
</evidence>
<feature type="transmembrane region" description="Helical" evidence="7">
    <location>
        <begin position="227"/>
        <end position="247"/>
    </location>
</feature>
<keyword evidence="8" id="KW-0813">Transport</keyword>
<accession>A0A2I2KJU2</accession>
<feature type="transmembrane region" description="Helical" evidence="7">
    <location>
        <begin position="76"/>
        <end position="96"/>
    </location>
</feature>
<dbReference type="InterPro" id="IPR001851">
    <property type="entry name" value="ABC_transp_permease"/>
</dbReference>
<dbReference type="CDD" id="cd06579">
    <property type="entry name" value="TM_PBP1_transp_AraH_like"/>
    <property type="match status" value="1"/>
</dbReference>
<evidence type="ECO:0000256" key="5">
    <source>
        <dbReference type="ARBA" id="ARBA00023136"/>
    </source>
</evidence>
<evidence type="ECO:0000256" key="4">
    <source>
        <dbReference type="ARBA" id="ARBA00022989"/>
    </source>
</evidence>
<organism evidence="8 9">
    <name type="scientific">Frankia canadensis</name>
    <dbReference type="NCBI Taxonomy" id="1836972"/>
    <lineage>
        <taxon>Bacteria</taxon>
        <taxon>Bacillati</taxon>
        <taxon>Actinomycetota</taxon>
        <taxon>Actinomycetes</taxon>
        <taxon>Frankiales</taxon>
        <taxon>Frankiaceae</taxon>
        <taxon>Frankia</taxon>
    </lineage>
</organism>
<evidence type="ECO:0000256" key="3">
    <source>
        <dbReference type="ARBA" id="ARBA00022692"/>
    </source>
</evidence>
<reference evidence="8 9" key="1">
    <citation type="submission" date="2017-06" db="EMBL/GenBank/DDBJ databases">
        <authorList>
            <person name="Kim H.J."/>
            <person name="Triplett B.A."/>
        </authorList>
    </citation>
    <scope>NUCLEOTIDE SEQUENCE [LARGE SCALE GENOMIC DNA]</scope>
    <source>
        <strain evidence="8">FRACA_ARgP5</strain>
    </source>
</reference>
<dbReference type="RefSeq" id="WP_101830043.1">
    <property type="nucleotide sequence ID" value="NZ_FZMO01000023.1"/>
</dbReference>
<feature type="transmembrane region" description="Helical" evidence="7">
    <location>
        <begin position="357"/>
        <end position="380"/>
    </location>
</feature>
<keyword evidence="2" id="KW-1003">Cell membrane</keyword>
<keyword evidence="3 7" id="KW-0812">Transmembrane</keyword>
<feature type="transmembrane region" description="Helical" evidence="7">
    <location>
        <begin position="331"/>
        <end position="350"/>
    </location>
</feature>
<feature type="transmembrane region" description="Helical" evidence="7">
    <location>
        <begin position="35"/>
        <end position="55"/>
    </location>
</feature>
<dbReference type="GO" id="GO:0022857">
    <property type="term" value="F:transmembrane transporter activity"/>
    <property type="evidence" value="ECO:0007669"/>
    <property type="project" value="InterPro"/>
</dbReference>
<feature type="transmembrane region" description="Helical" evidence="7">
    <location>
        <begin position="196"/>
        <end position="215"/>
    </location>
</feature>
<dbReference type="Pfam" id="PF02653">
    <property type="entry name" value="BPD_transp_2"/>
    <property type="match status" value="1"/>
</dbReference>
<feature type="transmembrane region" description="Helical" evidence="7">
    <location>
        <begin position="253"/>
        <end position="272"/>
    </location>
</feature>
<dbReference type="GO" id="GO:0005886">
    <property type="term" value="C:plasma membrane"/>
    <property type="evidence" value="ECO:0007669"/>
    <property type="project" value="UniProtKB-SubCell"/>
</dbReference>
<dbReference type="PANTHER" id="PTHR32196">
    <property type="entry name" value="ABC TRANSPORTER PERMEASE PROTEIN YPHD-RELATED-RELATED"/>
    <property type="match status" value="1"/>
</dbReference>
<evidence type="ECO:0000256" key="7">
    <source>
        <dbReference type="SAM" id="Phobius"/>
    </source>
</evidence>
<keyword evidence="9" id="KW-1185">Reference proteome</keyword>
<protein>
    <submittedName>
        <fullName evidence="8">Putative multiple sugar transport system permease protein</fullName>
    </submittedName>
</protein>
<dbReference type="EMBL" id="FZMO01000023">
    <property type="protein sequence ID" value="SNQ45933.1"/>
    <property type="molecule type" value="Genomic_DNA"/>
</dbReference>
<feature type="transmembrane region" description="Helical" evidence="7">
    <location>
        <begin position="386"/>
        <end position="405"/>
    </location>
</feature>
<keyword evidence="8" id="KW-0762">Sugar transport</keyword>